<comment type="caution">
    <text evidence="8">The sequence shown here is derived from an EMBL/GenBank/DDBJ whole genome shotgun (WGS) entry which is preliminary data.</text>
</comment>
<dbReference type="GO" id="GO:0005524">
    <property type="term" value="F:ATP binding"/>
    <property type="evidence" value="ECO:0007669"/>
    <property type="project" value="UniProtKB-KW"/>
</dbReference>
<dbReference type="EMBL" id="JALXTC010000004">
    <property type="protein sequence ID" value="MCT2116469.1"/>
    <property type="molecule type" value="Genomic_DNA"/>
</dbReference>
<accession>A0AAW5Q2S3</accession>
<proteinExistence type="predicted"/>
<keyword evidence="5" id="KW-0067">ATP-binding</keyword>
<evidence type="ECO:0000259" key="7">
    <source>
        <dbReference type="PROSITE" id="PS50011"/>
    </source>
</evidence>
<evidence type="ECO:0000256" key="6">
    <source>
        <dbReference type="SAM" id="MobiDB-lite"/>
    </source>
</evidence>
<evidence type="ECO:0000256" key="4">
    <source>
        <dbReference type="ARBA" id="ARBA00022777"/>
    </source>
</evidence>
<dbReference type="Proteomes" id="UP001206890">
    <property type="component" value="Unassembled WGS sequence"/>
</dbReference>
<dbReference type="Gene3D" id="1.10.510.10">
    <property type="entry name" value="Transferase(Phosphotransferase) domain 1"/>
    <property type="match status" value="1"/>
</dbReference>
<evidence type="ECO:0000313" key="8">
    <source>
        <dbReference type="EMBL" id="MCT2116469.1"/>
    </source>
</evidence>
<dbReference type="Pfam" id="PF00069">
    <property type="entry name" value="Pkinase"/>
    <property type="match status" value="1"/>
</dbReference>
<organism evidence="8 9">
    <name type="scientific">Dietzia cinnamea</name>
    <dbReference type="NCBI Taxonomy" id="321318"/>
    <lineage>
        <taxon>Bacteria</taxon>
        <taxon>Bacillati</taxon>
        <taxon>Actinomycetota</taxon>
        <taxon>Actinomycetes</taxon>
        <taxon>Mycobacteriales</taxon>
        <taxon>Dietziaceae</taxon>
        <taxon>Dietzia</taxon>
    </lineage>
</organism>
<dbReference type="PANTHER" id="PTHR43671:SF13">
    <property type="entry name" value="SERINE_THREONINE-PROTEIN KINASE NEK2"/>
    <property type="match status" value="1"/>
</dbReference>
<dbReference type="RefSeq" id="WP_070719829.1">
    <property type="nucleotide sequence ID" value="NZ_JALXRO010000002.1"/>
</dbReference>
<dbReference type="InterPro" id="IPR000719">
    <property type="entry name" value="Prot_kinase_dom"/>
</dbReference>
<feature type="region of interest" description="Disordered" evidence="6">
    <location>
        <begin position="307"/>
        <end position="379"/>
    </location>
</feature>
<keyword evidence="2" id="KW-0808">Transferase</keyword>
<feature type="compositionally biased region" description="Low complexity" evidence="6">
    <location>
        <begin position="307"/>
        <end position="361"/>
    </location>
</feature>
<dbReference type="PROSITE" id="PS50011">
    <property type="entry name" value="PROTEIN_KINASE_DOM"/>
    <property type="match status" value="1"/>
</dbReference>
<dbReference type="GO" id="GO:0004674">
    <property type="term" value="F:protein serine/threonine kinase activity"/>
    <property type="evidence" value="ECO:0007669"/>
    <property type="project" value="UniProtKB-EC"/>
</dbReference>
<evidence type="ECO:0000256" key="2">
    <source>
        <dbReference type="ARBA" id="ARBA00022679"/>
    </source>
</evidence>
<evidence type="ECO:0000256" key="5">
    <source>
        <dbReference type="ARBA" id="ARBA00022840"/>
    </source>
</evidence>
<dbReference type="SMART" id="SM00220">
    <property type="entry name" value="S_TKc"/>
    <property type="match status" value="1"/>
</dbReference>
<evidence type="ECO:0000256" key="1">
    <source>
        <dbReference type="ARBA" id="ARBA00012513"/>
    </source>
</evidence>
<dbReference type="PANTHER" id="PTHR43671">
    <property type="entry name" value="SERINE/THREONINE-PROTEIN KINASE NEK"/>
    <property type="match status" value="1"/>
</dbReference>
<dbReference type="InterPro" id="IPR050660">
    <property type="entry name" value="NEK_Ser/Thr_kinase"/>
</dbReference>
<evidence type="ECO:0000256" key="3">
    <source>
        <dbReference type="ARBA" id="ARBA00022741"/>
    </source>
</evidence>
<dbReference type="SUPFAM" id="SSF56112">
    <property type="entry name" value="Protein kinase-like (PK-like)"/>
    <property type="match status" value="1"/>
</dbReference>
<dbReference type="AlphaFoldDB" id="A0AAW5Q2S3"/>
<gene>
    <name evidence="8" type="ORF">M3D93_01645</name>
</gene>
<keyword evidence="3" id="KW-0547">Nucleotide-binding</keyword>
<protein>
    <recommendedName>
        <fullName evidence="1">non-specific serine/threonine protein kinase</fullName>
        <ecNumber evidence="1">2.7.11.1</ecNumber>
    </recommendedName>
</protein>
<name>A0AAW5Q2S3_9ACTN</name>
<sequence>MTVINGYRLVTDFKTAGGMADWALAEKGGERYFIKRFSKYKYPLDSSPGSEANKAKRRAVCKRFEARHVAVDSALTKAAVTGSNVVIPLEFFRHETFYYKVSPHIDIARHEDISTLGRPAQFLLLKTIARAMEQVHGANVVHGDLKPQKKDKDGNIIVEIAKAGPVGKLIDFDDSFLAHDLPTRTELMGDAPYYSPEMLRYLEGDPHARIDVQSDIFALGVIFTEYLTGSLPDHGRWHTCAQAVAAGESIDPGLRKWTQMRALILAMTAPEPSSRPTAGELLVHLKTMEADPGYSVSPRSVRAAPTAGASAAATGGSKLRGSLLRTTLKPTTPTGGTSAAPRPTATGETATPTSTPAAAERPPSRLAVSKNFGRAPKKR</sequence>
<dbReference type="EC" id="2.7.11.1" evidence="1"/>
<dbReference type="InterPro" id="IPR011009">
    <property type="entry name" value="Kinase-like_dom_sf"/>
</dbReference>
<evidence type="ECO:0000313" key="9">
    <source>
        <dbReference type="Proteomes" id="UP001206890"/>
    </source>
</evidence>
<feature type="domain" description="Protein kinase" evidence="7">
    <location>
        <begin position="1"/>
        <end position="287"/>
    </location>
</feature>
<keyword evidence="4 8" id="KW-0418">Kinase</keyword>
<reference evidence="8" key="1">
    <citation type="submission" date="2022-04" db="EMBL/GenBank/DDBJ databases">
        <title>Human microbiome associated bacterial genomes.</title>
        <authorList>
            <person name="Sandstrom S."/>
            <person name="Salamzade R."/>
            <person name="Kalan L.R."/>
        </authorList>
    </citation>
    <scope>NUCLEOTIDE SEQUENCE</scope>
    <source>
        <strain evidence="8">P3-SID1762</strain>
    </source>
</reference>